<dbReference type="InterPro" id="IPR015797">
    <property type="entry name" value="NUDIX_hydrolase-like_dom_sf"/>
</dbReference>
<comment type="cofactor">
    <cofactor evidence="2">
        <name>Zn(2+)</name>
        <dbReference type="ChEBI" id="CHEBI:29105"/>
    </cofactor>
</comment>
<evidence type="ECO:0000256" key="5">
    <source>
        <dbReference type="ARBA" id="ARBA00022723"/>
    </source>
</evidence>
<reference evidence="12" key="1">
    <citation type="journal article" date="2011" name="J. Bacteriol.">
        <title>Genome sequences of eight morphologically diverse alphaproteobacteria.</title>
        <authorList>
            <consortium name="US DOE Joint Genome Institute"/>
            <person name="Brown P.J."/>
            <person name="Kysela D.T."/>
            <person name="Buechlein A."/>
            <person name="Hemmerich C."/>
            <person name="Brun Y.V."/>
        </authorList>
    </citation>
    <scope>NUCLEOTIDE SEQUENCE [LARGE SCALE GENOMIC DNA]</scope>
    <source>
        <strain evidence="12">ATCC 49814 / DSM 5838 / IFAM 1418</strain>
    </source>
</reference>
<comment type="cofactor">
    <cofactor evidence="1">
        <name>Mg(2+)</name>
        <dbReference type="ChEBI" id="CHEBI:18420"/>
    </cofactor>
</comment>
<evidence type="ECO:0000313" key="12">
    <source>
        <dbReference type="Proteomes" id="UP000002745"/>
    </source>
</evidence>
<evidence type="ECO:0000256" key="7">
    <source>
        <dbReference type="ARBA" id="ARBA00022842"/>
    </source>
</evidence>
<name>C6XQ36_HIRBI</name>
<evidence type="ECO:0000256" key="6">
    <source>
        <dbReference type="ARBA" id="ARBA00022801"/>
    </source>
</evidence>
<dbReference type="InterPro" id="IPR000086">
    <property type="entry name" value="NUDIX_hydrolase_dom"/>
</dbReference>
<evidence type="ECO:0000313" key="11">
    <source>
        <dbReference type="EMBL" id="ACT58553.1"/>
    </source>
</evidence>
<dbReference type="KEGG" id="hba:Hbal_0859"/>
<protein>
    <recommendedName>
        <fullName evidence="4">NAD(+) diphosphatase</fullName>
        <ecNumber evidence="4">3.6.1.22</ecNumber>
    </recommendedName>
</protein>
<dbReference type="GO" id="GO:0019677">
    <property type="term" value="P:NAD+ catabolic process"/>
    <property type="evidence" value="ECO:0007669"/>
    <property type="project" value="TreeGrafter"/>
</dbReference>
<accession>C6XQ36</accession>
<dbReference type="NCBIfam" id="NF001299">
    <property type="entry name" value="PRK00241.1"/>
    <property type="match status" value="1"/>
</dbReference>
<dbReference type="CDD" id="cd03429">
    <property type="entry name" value="NUDIX_NADH_pyrophosphatase_Nudt13"/>
    <property type="match status" value="1"/>
</dbReference>
<dbReference type="Pfam" id="PF00293">
    <property type="entry name" value="NUDIX"/>
    <property type="match status" value="1"/>
</dbReference>
<dbReference type="eggNOG" id="COG2816">
    <property type="taxonomic scope" value="Bacteria"/>
</dbReference>
<dbReference type="Gene3D" id="3.90.79.20">
    <property type="match status" value="1"/>
</dbReference>
<evidence type="ECO:0000256" key="2">
    <source>
        <dbReference type="ARBA" id="ARBA00001947"/>
    </source>
</evidence>
<dbReference type="AlphaFoldDB" id="C6XQ36"/>
<evidence type="ECO:0000256" key="3">
    <source>
        <dbReference type="ARBA" id="ARBA00009595"/>
    </source>
</evidence>
<dbReference type="STRING" id="582402.Hbal_0859"/>
<keyword evidence="7" id="KW-0460">Magnesium</keyword>
<dbReference type="Pfam" id="PF09297">
    <property type="entry name" value="Zn_ribbon_NUD"/>
    <property type="match status" value="1"/>
</dbReference>
<dbReference type="PROSITE" id="PS51462">
    <property type="entry name" value="NUDIX"/>
    <property type="match status" value="1"/>
</dbReference>
<dbReference type="OrthoDB" id="9791656at2"/>
<keyword evidence="12" id="KW-1185">Reference proteome</keyword>
<dbReference type="GO" id="GO:0005829">
    <property type="term" value="C:cytosol"/>
    <property type="evidence" value="ECO:0007669"/>
    <property type="project" value="TreeGrafter"/>
</dbReference>
<evidence type="ECO:0000256" key="9">
    <source>
        <dbReference type="ARBA" id="ARBA00023679"/>
    </source>
</evidence>
<comment type="catalytic activity">
    <reaction evidence="9">
        <text>a 5'-end NAD(+)-phospho-ribonucleoside in mRNA + H2O = a 5'-end phospho-adenosine-phospho-ribonucleoside in mRNA + beta-nicotinamide D-ribonucleotide + 2 H(+)</text>
        <dbReference type="Rhea" id="RHEA:60876"/>
        <dbReference type="Rhea" id="RHEA-COMP:15698"/>
        <dbReference type="Rhea" id="RHEA-COMP:15719"/>
        <dbReference type="ChEBI" id="CHEBI:14649"/>
        <dbReference type="ChEBI" id="CHEBI:15377"/>
        <dbReference type="ChEBI" id="CHEBI:15378"/>
        <dbReference type="ChEBI" id="CHEBI:144029"/>
        <dbReference type="ChEBI" id="CHEBI:144051"/>
    </reaction>
    <physiologicalReaction direction="left-to-right" evidence="9">
        <dbReference type="Rhea" id="RHEA:60877"/>
    </physiologicalReaction>
</comment>
<proteinExistence type="inferred from homology"/>
<dbReference type="EC" id="3.6.1.22" evidence="4"/>
<gene>
    <name evidence="11" type="ordered locus">Hbal_0859</name>
</gene>
<dbReference type="GO" id="GO:0035529">
    <property type="term" value="F:NADH pyrophosphatase activity"/>
    <property type="evidence" value="ECO:0007669"/>
    <property type="project" value="TreeGrafter"/>
</dbReference>
<feature type="domain" description="Nudix hydrolase" evidence="10">
    <location>
        <begin position="180"/>
        <end position="305"/>
    </location>
</feature>
<dbReference type="SUPFAM" id="SSF55811">
    <property type="entry name" value="Nudix"/>
    <property type="match status" value="1"/>
</dbReference>
<dbReference type="HOGENOM" id="CLU_037162_0_4_5"/>
<dbReference type="PANTHER" id="PTHR42904">
    <property type="entry name" value="NUDIX HYDROLASE, NUDC SUBFAMILY"/>
    <property type="match status" value="1"/>
</dbReference>
<evidence type="ECO:0000256" key="4">
    <source>
        <dbReference type="ARBA" id="ARBA00012381"/>
    </source>
</evidence>
<evidence type="ECO:0000256" key="8">
    <source>
        <dbReference type="ARBA" id="ARBA00023027"/>
    </source>
</evidence>
<dbReference type="PANTHER" id="PTHR42904:SF6">
    <property type="entry name" value="NAD-CAPPED RNA HYDROLASE NUDT12"/>
    <property type="match status" value="1"/>
</dbReference>
<dbReference type="GO" id="GO:0046872">
    <property type="term" value="F:metal ion binding"/>
    <property type="evidence" value="ECO:0007669"/>
    <property type="project" value="UniProtKB-KW"/>
</dbReference>
<dbReference type="RefSeq" id="WP_015826703.1">
    <property type="nucleotide sequence ID" value="NC_012982.1"/>
</dbReference>
<dbReference type="InterPro" id="IPR050241">
    <property type="entry name" value="NAD-cap_RNA_hydrolase_NudC"/>
</dbReference>
<evidence type="ECO:0000259" key="10">
    <source>
        <dbReference type="PROSITE" id="PS51462"/>
    </source>
</evidence>
<dbReference type="InterPro" id="IPR049734">
    <property type="entry name" value="NudC-like_C"/>
</dbReference>
<comment type="similarity">
    <text evidence="3">Belongs to the Nudix hydrolase family. NudC subfamily.</text>
</comment>
<dbReference type="InterPro" id="IPR015376">
    <property type="entry name" value="Znr_NADH_PPase"/>
</dbReference>
<keyword evidence="5" id="KW-0479">Metal-binding</keyword>
<evidence type="ECO:0000256" key="1">
    <source>
        <dbReference type="ARBA" id="ARBA00001946"/>
    </source>
</evidence>
<dbReference type="Proteomes" id="UP000002745">
    <property type="component" value="Chromosome"/>
</dbReference>
<organism evidence="11 12">
    <name type="scientific">Hirschia baltica (strain ATCC 49814 / DSM 5838 / IFAM 1418)</name>
    <dbReference type="NCBI Taxonomy" id="582402"/>
    <lineage>
        <taxon>Bacteria</taxon>
        <taxon>Pseudomonadati</taxon>
        <taxon>Pseudomonadota</taxon>
        <taxon>Alphaproteobacteria</taxon>
        <taxon>Hyphomonadales</taxon>
        <taxon>Hyphomonadaceae</taxon>
        <taxon>Hirschia</taxon>
    </lineage>
</organism>
<dbReference type="GO" id="GO:0006742">
    <property type="term" value="P:NADP+ catabolic process"/>
    <property type="evidence" value="ECO:0007669"/>
    <property type="project" value="TreeGrafter"/>
</dbReference>
<dbReference type="EMBL" id="CP001678">
    <property type="protein sequence ID" value="ACT58553.1"/>
    <property type="molecule type" value="Genomic_DNA"/>
</dbReference>
<sequence>MLLNPTITFANAPFERSAHRRTDTDWLEQAKKSPDTRFLPFYNGKILCIDNGIPAHEVIPGIPISKEPRKIAWLFSDEIPHFNHCKFIFLSEENGVARFGVLIPPSFQIETSILSDLVLGELRAISGGISAEDAQYVSTCAAVFNWHRRHRFCSNCGTETQISEAGWKRVCDACEAEHFPRIDPVAIMLAVKGDKCLMGRQASWHPSMYSCLAGFVEPGETIAQAGARELFEEAGVVASGRIEYLFEQPWPFPSSLMIGMIMEVQSEELNIDKTEIETARWFTKEEARQILQGEHPDISAPTDIAIAHHILKAWAYSETW</sequence>
<keyword evidence="6 11" id="KW-0378">Hydrolase</keyword>
<dbReference type="Gene3D" id="3.90.79.10">
    <property type="entry name" value="Nucleoside Triphosphate Pyrophosphohydrolase"/>
    <property type="match status" value="1"/>
</dbReference>
<keyword evidence="8" id="KW-0520">NAD</keyword>